<organism evidence="1 2">
    <name type="scientific">Taklimakanibacter albus</name>
    <dbReference type="NCBI Taxonomy" id="2800327"/>
    <lineage>
        <taxon>Bacteria</taxon>
        <taxon>Pseudomonadati</taxon>
        <taxon>Pseudomonadota</taxon>
        <taxon>Alphaproteobacteria</taxon>
        <taxon>Hyphomicrobiales</taxon>
        <taxon>Aestuariivirgaceae</taxon>
        <taxon>Taklimakanibacter</taxon>
    </lineage>
</organism>
<dbReference type="EMBL" id="JAENHL010000008">
    <property type="protein sequence ID" value="MBK1870725.1"/>
    <property type="molecule type" value="Genomic_DNA"/>
</dbReference>
<proteinExistence type="predicted"/>
<name>A0ACC5RDI6_9HYPH</name>
<protein>
    <submittedName>
        <fullName evidence="1">Pilus assembly protein</fullName>
    </submittedName>
</protein>
<keyword evidence="2" id="KW-1185">Reference proteome</keyword>
<gene>
    <name evidence="1" type="ORF">JHL16_30445</name>
</gene>
<reference evidence="1" key="1">
    <citation type="submission" date="2021-01" db="EMBL/GenBank/DDBJ databases">
        <authorList>
            <person name="Sun Q."/>
        </authorList>
    </citation>
    <scope>NUCLEOTIDE SEQUENCE</scope>
    <source>
        <strain evidence="1">YIM B02566</strain>
    </source>
</reference>
<evidence type="ECO:0000313" key="2">
    <source>
        <dbReference type="Proteomes" id="UP000616151"/>
    </source>
</evidence>
<accession>A0ACC5RDI6</accession>
<comment type="caution">
    <text evidence="1">The sequence shown here is derived from an EMBL/GenBank/DDBJ whole genome shotgun (WGS) entry which is preliminary data.</text>
</comment>
<sequence>MAWNKQMGKDCRGVAAIEFAMIAPVLIMILFGISAYGIYFSAVSSLQELTADAARASVAGVSATERQTIVTNYVAQSSPNYRLLSRSTITVTTAPFPGDPTRYSVTLRTDISNLPLQMTTGFFPMPSAVIQRTAVVRIGGY</sequence>
<dbReference type="Proteomes" id="UP000616151">
    <property type="component" value="Unassembled WGS sequence"/>
</dbReference>
<evidence type="ECO:0000313" key="1">
    <source>
        <dbReference type="EMBL" id="MBK1870725.1"/>
    </source>
</evidence>